<dbReference type="EC" id="5.6.2.4" evidence="13"/>
<accession>A6UNC7</accession>
<dbReference type="PANTHER" id="PTHR11070:SF2">
    <property type="entry name" value="ATP-DEPENDENT DNA HELICASE SRS2"/>
    <property type="match status" value="1"/>
</dbReference>
<evidence type="ECO:0000256" key="11">
    <source>
        <dbReference type="ARBA" id="ARBA00023235"/>
    </source>
</evidence>
<keyword evidence="10" id="KW-0234">DNA repair</keyword>
<sequence length="1016" mass="117479">MKKNPNESQKNAIEYLKGPLLILAGPGSGKTFTITEKVAHLTKNMEKKKILALTFSEKAAKEMLDRIESELGKNNEITVSTFHSFCNELIKEFALDIGISKNPKLISKEHACVFGVKNIDSFGFETIKVSGKPYDLISSLIEGISQFYDFLISPEELKNYVLGELEKTDDPELILELDKLHDLSKFYMAYEEYKRKNDLIDYDDMVAIACKLLKSNPVIQKQLQNRFDYILVDEFQDTNYSQLYLINMLTKNGMLTCVADDDQCIYQFRGAYLTNINQLEEYYPDLKKIPLEINYRSTENIVNLSQELIKNNEKREKKTVKSNKSSEEKVNVVSMPDDYSEAEWVSNEVQNLIKKGLTPKDIFILTRKTADGKKFSDSLKNRLIPSEYIGNYRLQDFPVIKDTLSYISAISDPFNSGIDFKKIFTREGLFEHDIQKINKKAKELTYSNPEISGDGIFYVLEKNLSELNLENLEIAKSIFENINELLIYKKNHLPSDTLKHLLIEKTDIYKLEIHQNTLNSRKNIELLNSLISLVEEFESVRKTEFEEISEYLNILSDFEVEPEDFLENDTVKIMTIHQSKGKEAKAVFVCDVSERHLPLQYRKKEFTVPLDLQKGIKKDNFDEKKLYLEEELRLLYVAMTRAKDKLYLTYPKIFSGNKKESKPSLFLDGISYLQNDKVNFFETEKFEKPVMSVESPINKKISEYERLVIKYSVQKQYKKAIESIITLVKINELEKSGNLSNFDLNDFLKIDIPDISELSELLTVKLPPLVDKSMKFSASKIKQYIGCPLNFKYNYVLNIPTPKKAHLTVGTDVHKIFEDLGILKNKGEAIDLELAKSMLSENLKEFSFNSKTEFEEEYSKSLKMIEYWFDFESKNKNKILATEEKFNLDLGGFTFTGIIDRIDVTPDGEYIILDYKTGKKSSVLTKPKMAEDVQMALYAMAVFEKYGKYPVKMGQLYVNPDVSKDVIIDVNPANIENIKENVISNVNKIMDEDFTVINTPKMCYFCDYKDICEYLE</sequence>
<dbReference type="Gene3D" id="3.40.50.300">
    <property type="entry name" value="P-loop containing nucleotide triphosphate hydrolases"/>
    <property type="match status" value="2"/>
</dbReference>
<evidence type="ECO:0000256" key="14">
    <source>
        <dbReference type="ARBA" id="ARBA00048988"/>
    </source>
</evidence>
<dbReference type="GO" id="GO:0000725">
    <property type="term" value="P:recombinational repair"/>
    <property type="evidence" value="ECO:0007669"/>
    <property type="project" value="TreeGrafter"/>
</dbReference>
<evidence type="ECO:0000256" key="7">
    <source>
        <dbReference type="ARBA" id="ARBA00022839"/>
    </source>
</evidence>
<evidence type="ECO:0000256" key="10">
    <source>
        <dbReference type="ARBA" id="ARBA00023204"/>
    </source>
</evidence>
<dbReference type="InterPro" id="IPR014017">
    <property type="entry name" value="DNA_helicase_UvrD-like_C"/>
</dbReference>
<dbReference type="Gene3D" id="1.10.486.10">
    <property type="entry name" value="PCRA, domain 4"/>
    <property type="match status" value="1"/>
</dbReference>
<dbReference type="InterPro" id="IPR013986">
    <property type="entry name" value="DExx_box_DNA_helicase_dom_sf"/>
</dbReference>
<proteinExistence type="inferred from homology"/>
<dbReference type="InterPro" id="IPR000212">
    <property type="entry name" value="DNA_helicase_UvrD/REP"/>
</dbReference>
<dbReference type="Gene3D" id="3.90.320.10">
    <property type="match status" value="1"/>
</dbReference>
<dbReference type="SUPFAM" id="SSF52540">
    <property type="entry name" value="P-loop containing nucleoside triphosphate hydrolases"/>
    <property type="match status" value="1"/>
</dbReference>
<keyword evidence="11" id="KW-0413">Isomerase</keyword>
<dbReference type="eggNOG" id="arCOG00798">
    <property type="taxonomic scope" value="Archaea"/>
</dbReference>
<evidence type="ECO:0000256" key="3">
    <source>
        <dbReference type="ARBA" id="ARBA00022741"/>
    </source>
</evidence>
<keyword evidence="7" id="KW-0269">Exonuclease</keyword>
<dbReference type="KEGG" id="mvn:Mevan_0085"/>
<evidence type="ECO:0000256" key="1">
    <source>
        <dbReference type="ARBA" id="ARBA00009922"/>
    </source>
</evidence>
<dbReference type="GeneID" id="5324655"/>
<feature type="domain" description="UvrD-like helicase ATP-binding" evidence="16">
    <location>
        <begin position="3"/>
        <end position="298"/>
    </location>
</feature>
<keyword evidence="5 15" id="KW-0378">Hydrolase</keyword>
<keyword evidence="9" id="KW-0238">DNA-binding</keyword>
<dbReference type="GO" id="GO:0043138">
    <property type="term" value="F:3'-5' DNA helicase activity"/>
    <property type="evidence" value="ECO:0007669"/>
    <property type="project" value="UniProtKB-EC"/>
</dbReference>
<evidence type="ECO:0000256" key="12">
    <source>
        <dbReference type="ARBA" id="ARBA00034617"/>
    </source>
</evidence>
<evidence type="ECO:0000256" key="15">
    <source>
        <dbReference type="PROSITE-ProRule" id="PRU00560"/>
    </source>
</evidence>
<comment type="catalytic activity">
    <reaction evidence="12">
        <text>Couples ATP hydrolysis with the unwinding of duplex DNA by translocating in the 3'-5' direction.</text>
        <dbReference type="EC" id="5.6.2.4"/>
    </reaction>
</comment>
<dbReference type="Proteomes" id="UP000001107">
    <property type="component" value="Chromosome"/>
</dbReference>
<evidence type="ECO:0000313" key="19">
    <source>
        <dbReference type="Proteomes" id="UP000001107"/>
    </source>
</evidence>
<dbReference type="InterPro" id="IPR011604">
    <property type="entry name" value="PDDEXK-like_dom_sf"/>
</dbReference>
<dbReference type="PROSITE" id="PS51217">
    <property type="entry name" value="UVRD_HELICASE_CTER"/>
    <property type="match status" value="1"/>
</dbReference>
<dbReference type="InterPro" id="IPR038726">
    <property type="entry name" value="PDDEXK_AddAB-type"/>
</dbReference>
<keyword evidence="8 15" id="KW-0067">ATP-binding</keyword>
<evidence type="ECO:0000256" key="9">
    <source>
        <dbReference type="ARBA" id="ARBA00023125"/>
    </source>
</evidence>
<dbReference type="GO" id="GO:0003677">
    <property type="term" value="F:DNA binding"/>
    <property type="evidence" value="ECO:0007669"/>
    <property type="project" value="UniProtKB-KW"/>
</dbReference>
<evidence type="ECO:0000259" key="17">
    <source>
        <dbReference type="PROSITE" id="PS51217"/>
    </source>
</evidence>
<dbReference type="PROSITE" id="PS51198">
    <property type="entry name" value="UVRD_HELICASE_ATP_BIND"/>
    <property type="match status" value="1"/>
</dbReference>
<evidence type="ECO:0000256" key="5">
    <source>
        <dbReference type="ARBA" id="ARBA00022801"/>
    </source>
</evidence>
<evidence type="ECO:0000313" key="18">
    <source>
        <dbReference type="EMBL" id="ABR53999.1"/>
    </source>
</evidence>
<dbReference type="HOGENOM" id="CLU_004585_6_1_2"/>
<protein>
    <recommendedName>
        <fullName evidence="13">DNA 3'-5' helicase</fullName>
        <ecNumber evidence="13">5.6.2.4</ecNumber>
    </recommendedName>
</protein>
<dbReference type="RefSeq" id="WP_011971903.1">
    <property type="nucleotide sequence ID" value="NC_009634.1"/>
</dbReference>
<dbReference type="Pfam" id="PF13361">
    <property type="entry name" value="UvrD_C"/>
    <property type="match status" value="1"/>
</dbReference>
<dbReference type="InterPro" id="IPR014016">
    <property type="entry name" value="UvrD-like_ATP-bd"/>
</dbReference>
<dbReference type="GO" id="GO:0005524">
    <property type="term" value="F:ATP binding"/>
    <property type="evidence" value="ECO:0007669"/>
    <property type="project" value="UniProtKB-UniRule"/>
</dbReference>
<keyword evidence="4" id="KW-0227">DNA damage</keyword>
<dbReference type="eggNOG" id="arCOG00787">
    <property type="taxonomic scope" value="Archaea"/>
</dbReference>
<dbReference type="AlphaFoldDB" id="A6UNC7"/>
<dbReference type="CDD" id="cd17932">
    <property type="entry name" value="DEXQc_UvrD"/>
    <property type="match status" value="1"/>
</dbReference>
<evidence type="ECO:0000256" key="2">
    <source>
        <dbReference type="ARBA" id="ARBA00022722"/>
    </source>
</evidence>
<dbReference type="Pfam" id="PF12705">
    <property type="entry name" value="PDDEXK_1"/>
    <property type="match status" value="1"/>
</dbReference>
<dbReference type="SUPFAM" id="SSF52980">
    <property type="entry name" value="Restriction endonuclease-like"/>
    <property type="match status" value="1"/>
</dbReference>
<dbReference type="InterPro" id="IPR011335">
    <property type="entry name" value="Restrct_endonuc-II-like"/>
</dbReference>
<comment type="catalytic activity">
    <reaction evidence="14">
        <text>ATP + H2O = ADP + phosphate + H(+)</text>
        <dbReference type="Rhea" id="RHEA:13065"/>
        <dbReference type="ChEBI" id="CHEBI:15377"/>
        <dbReference type="ChEBI" id="CHEBI:15378"/>
        <dbReference type="ChEBI" id="CHEBI:30616"/>
        <dbReference type="ChEBI" id="CHEBI:43474"/>
        <dbReference type="ChEBI" id="CHEBI:456216"/>
        <dbReference type="EC" id="5.6.2.4"/>
    </reaction>
</comment>
<keyword evidence="6 15" id="KW-0347">Helicase</keyword>
<comment type="similarity">
    <text evidence="1">Belongs to the helicase family. UvrD subfamily.</text>
</comment>
<dbReference type="InterPro" id="IPR027417">
    <property type="entry name" value="P-loop_NTPase"/>
</dbReference>
<keyword evidence="2" id="KW-0540">Nuclease</keyword>
<evidence type="ECO:0000256" key="4">
    <source>
        <dbReference type="ARBA" id="ARBA00022763"/>
    </source>
</evidence>
<feature type="binding site" evidence="15">
    <location>
        <begin position="24"/>
        <end position="31"/>
    </location>
    <ligand>
        <name>ATP</name>
        <dbReference type="ChEBI" id="CHEBI:30616"/>
    </ligand>
</feature>
<dbReference type="STRING" id="406327.Mevan_0085"/>
<dbReference type="Gene3D" id="1.10.10.160">
    <property type="match status" value="1"/>
</dbReference>
<evidence type="ECO:0000256" key="8">
    <source>
        <dbReference type="ARBA" id="ARBA00022840"/>
    </source>
</evidence>
<evidence type="ECO:0000259" key="16">
    <source>
        <dbReference type="PROSITE" id="PS51198"/>
    </source>
</evidence>
<name>A6UNC7_METVS</name>
<keyword evidence="3 15" id="KW-0547">Nucleotide-binding</keyword>
<dbReference type="PANTHER" id="PTHR11070">
    <property type="entry name" value="UVRD / RECB / PCRA DNA HELICASE FAMILY MEMBER"/>
    <property type="match status" value="1"/>
</dbReference>
<feature type="domain" description="UvrD-like helicase C-terminal" evidence="17">
    <location>
        <begin position="299"/>
        <end position="581"/>
    </location>
</feature>
<evidence type="ECO:0000256" key="6">
    <source>
        <dbReference type="ARBA" id="ARBA00022806"/>
    </source>
</evidence>
<organism evidence="18 19">
    <name type="scientific">Methanococcus vannielii (strain ATCC 35089 / DSM 1224 / JCM 13029 / OCM 148 / SB)</name>
    <dbReference type="NCBI Taxonomy" id="406327"/>
    <lineage>
        <taxon>Archaea</taxon>
        <taxon>Methanobacteriati</taxon>
        <taxon>Methanobacteriota</taxon>
        <taxon>Methanomada group</taxon>
        <taxon>Methanococci</taxon>
        <taxon>Methanococcales</taxon>
        <taxon>Methanococcaceae</taxon>
        <taxon>Methanococcus</taxon>
    </lineage>
</organism>
<keyword evidence="19" id="KW-1185">Reference proteome</keyword>
<evidence type="ECO:0000256" key="13">
    <source>
        <dbReference type="ARBA" id="ARBA00034808"/>
    </source>
</evidence>
<gene>
    <name evidence="18" type="ordered locus">Mevan_0085</name>
</gene>
<reference evidence="18" key="1">
    <citation type="submission" date="2007-06" db="EMBL/GenBank/DDBJ databases">
        <title>Complete sequence of Methanococcus vannielii SB.</title>
        <authorList>
            <consortium name="US DOE Joint Genome Institute"/>
            <person name="Copeland A."/>
            <person name="Lucas S."/>
            <person name="Lapidus A."/>
            <person name="Barry K."/>
            <person name="Glavina del Rio T."/>
            <person name="Dalin E."/>
            <person name="Tice H."/>
            <person name="Pitluck S."/>
            <person name="Chain P."/>
            <person name="Malfatti S."/>
            <person name="Shin M."/>
            <person name="Vergez L."/>
            <person name="Schmutz J."/>
            <person name="Larimer F."/>
            <person name="Land M."/>
            <person name="Hauser L."/>
            <person name="Kyrpides N."/>
            <person name="Anderson I."/>
            <person name="Sieprawska-Lupa M."/>
            <person name="Whitman W.B."/>
            <person name="Richardson P."/>
        </authorList>
    </citation>
    <scope>NUCLEOTIDE SEQUENCE [LARGE SCALE GENOMIC DNA]</scope>
    <source>
        <strain evidence="18">SB</strain>
    </source>
</reference>
<dbReference type="Pfam" id="PF00580">
    <property type="entry name" value="UvrD-helicase"/>
    <property type="match status" value="1"/>
</dbReference>
<dbReference type="EMBL" id="CP000742">
    <property type="protein sequence ID" value="ABR53999.1"/>
    <property type="molecule type" value="Genomic_DNA"/>
</dbReference>
<dbReference type="GO" id="GO:0004527">
    <property type="term" value="F:exonuclease activity"/>
    <property type="evidence" value="ECO:0007669"/>
    <property type="project" value="UniProtKB-KW"/>
</dbReference>